<reference evidence="1" key="1">
    <citation type="submission" date="2022-01" db="EMBL/GenBank/DDBJ databases">
        <title>Genome-Based Taxonomic Classification of the Phylum Actinobacteria.</title>
        <authorList>
            <person name="Gao Y."/>
        </authorList>
    </citation>
    <scope>NUCLEOTIDE SEQUENCE</scope>
    <source>
        <strain evidence="1">KLBMP 8922</strain>
    </source>
</reference>
<dbReference type="EMBL" id="JAKFHA010000030">
    <property type="protein sequence ID" value="MCF2532098.1"/>
    <property type="molecule type" value="Genomic_DNA"/>
</dbReference>
<evidence type="ECO:0000313" key="1">
    <source>
        <dbReference type="EMBL" id="MCF2532098.1"/>
    </source>
</evidence>
<evidence type="ECO:0000313" key="2">
    <source>
        <dbReference type="Proteomes" id="UP001165378"/>
    </source>
</evidence>
<name>A0AA41Q5T7_9ACTN</name>
<organism evidence="1 2">
    <name type="scientific">Yinghuangia soli</name>
    <dbReference type="NCBI Taxonomy" id="2908204"/>
    <lineage>
        <taxon>Bacteria</taxon>
        <taxon>Bacillati</taxon>
        <taxon>Actinomycetota</taxon>
        <taxon>Actinomycetes</taxon>
        <taxon>Kitasatosporales</taxon>
        <taxon>Streptomycetaceae</taxon>
        <taxon>Yinghuangia</taxon>
    </lineage>
</organism>
<accession>A0AA41Q5T7</accession>
<keyword evidence="2" id="KW-1185">Reference proteome</keyword>
<dbReference type="Proteomes" id="UP001165378">
    <property type="component" value="Unassembled WGS sequence"/>
</dbReference>
<gene>
    <name evidence="1" type="ORF">LZ495_33450</name>
</gene>
<sequence length="98" mass="11670">MLLRNDHYWVRMLMDDETGQKTRTPLRMTVGTWDTPVKLIFEPWATEVDLEPHMTVTMEWDNNDQDPQVEVVHHPESIQFFALVLPRVWDKHGNEVDI</sequence>
<comment type="caution">
    <text evidence="1">The sequence shown here is derived from an EMBL/GenBank/DDBJ whole genome shotgun (WGS) entry which is preliminary data.</text>
</comment>
<protein>
    <submittedName>
        <fullName evidence="1">Uncharacterized protein</fullName>
    </submittedName>
</protein>
<dbReference type="AlphaFoldDB" id="A0AA41Q5T7"/>
<proteinExistence type="predicted"/>